<dbReference type="PANTHER" id="PTHR16301:SF17">
    <property type="entry name" value="IMPACT FAMILY MEMBER YDL177C"/>
    <property type="match status" value="1"/>
</dbReference>
<dbReference type="OrthoDB" id="69641at2759"/>
<proteinExistence type="inferred from homology"/>
<evidence type="ECO:0000313" key="4">
    <source>
        <dbReference type="Proteomes" id="UP000094236"/>
    </source>
</evidence>
<dbReference type="Gene3D" id="3.30.230.30">
    <property type="entry name" value="Impact, N-terminal domain"/>
    <property type="match status" value="1"/>
</dbReference>
<feature type="domain" description="Impact N-terminal" evidence="2">
    <location>
        <begin position="56"/>
        <end position="173"/>
    </location>
</feature>
<gene>
    <name evidence="3" type="ORF">PACTADRAFT_50969</name>
</gene>
<dbReference type="PANTHER" id="PTHR16301">
    <property type="entry name" value="IMPACT-RELATED"/>
    <property type="match status" value="1"/>
</dbReference>
<dbReference type="SUPFAM" id="SSF54211">
    <property type="entry name" value="Ribosomal protein S5 domain 2-like"/>
    <property type="match status" value="1"/>
</dbReference>
<evidence type="ECO:0000259" key="2">
    <source>
        <dbReference type="Pfam" id="PF01205"/>
    </source>
</evidence>
<evidence type="ECO:0000256" key="1">
    <source>
        <dbReference type="ARBA" id="ARBA00007665"/>
    </source>
</evidence>
<dbReference type="InterPro" id="IPR036956">
    <property type="entry name" value="Impact_N_sf"/>
</dbReference>
<dbReference type="GO" id="GO:0006446">
    <property type="term" value="P:regulation of translational initiation"/>
    <property type="evidence" value="ECO:0007669"/>
    <property type="project" value="TreeGrafter"/>
</dbReference>
<dbReference type="InterPro" id="IPR020568">
    <property type="entry name" value="Ribosomal_Su5_D2-typ_SF"/>
</dbReference>
<dbReference type="GO" id="GO:0140469">
    <property type="term" value="P:GCN2-mediated signaling"/>
    <property type="evidence" value="ECO:0007669"/>
    <property type="project" value="TreeGrafter"/>
</dbReference>
<dbReference type="Proteomes" id="UP000094236">
    <property type="component" value="Unassembled WGS sequence"/>
</dbReference>
<name>A0A1E4TQQ5_PACTA</name>
<sequence>MFNSILFIKRAKLIFNLRNCQLIKKNIKICNFSTRNNLFKEKEVNWNESQTLVHLKSKFQGRCVEISSLEDVPRLLNCFMESHSKILSNATHPMMYAWRTGTVSCINSGKFFNIINLNQGCHDNNEAGAGARILGLLERTKLVNVLVIVSRWYGGTPLGPARFRDITEVATQSLKKGLFLDENNSPIYKLNRNQQTTQRKRK</sequence>
<dbReference type="STRING" id="669874.A0A1E4TQQ5"/>
<comment type="similarity">
    <text evidence="1">Belongs to the IMPACT family.</text>
</comment>
<dbReference type="AlphaFoldDB" id="A0A1E4TQQ5"/>
<dbReference type="InterPro" id="IPR020569">
    <property type="entry name" value="UPF0029_Impact_CS"/>
</dbReference>
<reference evidence="4" key="1">
    <citation type="submission" date="2016-05" db="EMBL/GenBank/DDBJ databases">
        <title>Comparative genomics of biotechnologically important yeasts.</title>
        <authorList>
            <consortium name="DOE Joint Genome Institute"/>
            <person name="Riley R."/>
            <person name="Haridas S."/>
            <person name="Wolfe K.H."/>
            <person name="Lopes M.R."/>
            <person name="Hittinger C.T."/>
            <person name="Goker M."/>
            <person name="Salamov A."/>
            <person name="Wisecaver J."/>
            <person name="Long T.M."/>
            <person name="Aerts A.L."/>
            <person name="Barry K."/>
            <person name="Choi C."/>
            <person name="Clum A."/>
            <person name="Coughlan A.Y."/>
            <person name="Deshpande S."/>
            <person name="Douglass A.P."/>
            <person name="Hanson S.J."/>
            <person name="Klenk H.-P."/>
            <person name="Labutti K."/>
            <person name="Lapidus A."/>
            <person name="Lindquist E."/>
            <person name="Lipzen A."/>
            <person name="Meier-Kolthoff J.P."/>
            <person name="Ohm R.A."/>
            <person name="Otillar R.P."/>
            <person name="Pangilinan J."/>
            <person name="Peng Y."/>
            <person name="Rokas A."/>
            <person name="Rosa C.A."/>
            <person name="Scheuner C."/>
            <person name="Sibirny A.A."/>
            <person name="Slot J.C."/>
            <person name="Stielow J.B."/>
            <person name="Sun H."/>
            <person name="Kurtzman C.P."/>
            <person name="Blackwell M."/>
            <person name="Grigoriev I.V."/>
            <person name="Jeffries T.W."/>
        </authorList>
    </citation>
    <scope>NUCLEOTIDE SEQUENCE [LARGE SCALE GENOMIC DNA]</scope>
    <source>
        <strain evidence="4">NRRL Y-2460</strain>
    </source>
</reference>
<evidence type="ECO:0000313" key="3">
    <source>
        <dbReference type="EMBL" id="ODV94080.1"/>
    </source>
</evidence>
<dbReference type="EMBL" id="KV454016">
    <property type="protein sequence ID" value="ODV94080.1"/>
    <property type="molecule type" value="Genomic_DNA"/>
</dbReference>
<keyword evidence="4" id="KW-1185">Reference proteome</keyword>
<dbReference type="GO" id="GO:0005737">
    <property type="term" value="C:cytoplasm"/>
    <property type="evidence" value="ECO:0007669"/>
    <property type="project" value="TreeGrafter"/>
</dbReference>
<organism evidence="3 4">
    <name type="scientific">Pachysolen tannophilus NRRL Y-2460</name>
    <dbReference type="NCBI Taxonomy" id="669874"/>
    <lineage>
        <taxon>Eukaryota</taxon>
        <taxon>Fungi</taxon>
        <taxon>Dikarya</taxon>
        <taxon>Ascomycota</taxon>
        <taxon>Saccharomycotina</taxon>
        <taxon>Pichiomycetes</taxon>
        <taxon>Pachysolenaceae</taxon>
        <taxon>Pachysolen</taxon>
    </lineage>
</organism>
<dbReference type="PROSITE" id="PS00910">
    <property type="entry name" value="UPF0029"/>
    <property type="match status" value="1"/>
</dbReference>
<protein>
    <recommendedName>
        <fullName evidence="2">Impact N-terminal domain-containing protein</fullName>
    </recommendedName>
</protein>
<dbReference type="InterPro" id="IPR023582">
    <property type="entry name" value="Impact"/>
</dbReference>
<dbReference type="InterPro" id="IPR001498">
    <property type="entry name" value="Impact_N"/>
</dbReference>
<dbReference type="Pfam" id="PF01205">
    <property type="entry name" value="Impact_N"/>
    <property type="match status" value="1"/>
</dbReference>
<accession>A0A1E4TQQ5</accession>